<feature type="transmembrane region" description="Helical" evidence="7">
    <location>
        <begin position="88"/>
        <end position="106"/>
    </location>
</feature>
<evidence type="ECO:0000313" key="9">
    <source>
        <dbReference type="EMBL" id="KKR30109.1"/>
    </source>
</evidence>
<protein>
    <recommendedName>
        <fullName evidence="8">Phosphatidic acid phosphatase type 2/haloperoxidase domain-containing protein</fullName>
    </recommendedName>
</protein>
<accession>A0A0G0PPP2</accession>
<gene>
    <name evidence="9" type="ORF">UT61_C0013G0023</name>
</gene>
<dbReference type="SUPFAM" id="SSF48317">
    <property type="entry name" value="Acid phosphatase/Vanadium-dependent haloperoxidase"/>
    <property type="match status" value="1"/>
</dbReference>
<keyword evidence="3 7" id="KW-0812">Transmembrane</keyword>
<dbReference type="GO" id="GO:0016787">
    <property type="term" value="F:hydrolase activity"/>
    <property type="evidence" value="ECO:0007669"/>
    <property type="project" value="UniProtKB-KW"/>
</dbReference>
<evidence type="ECO:0000256" key="5">
    <source>
        <dbReference type="ARBA" id="ARBA00022989"/>
    </source>
</evidence>
<organism evidence="9 10">
    <name type="scientific">Candidatus Woesebacteria bacterium GW2011_GWA1_39_8</name>
    <dbReference type="NCBI Taxonomy" id="1618552"/>
    <lineage>
        <taxon>Bacteria</taxon>
        <taxon>Candidatus Woeseibacteriota</taxon>
    </lineage>
</organism>
<feature type="transmembrane region" description="Helical" evidence="7">
    <location>
        <begin position="12"/>
        <end position="35"/>
    </location>
</feature>
<feature type="transmembrane region" description="Helical" evidence="7">
    <location>
        <begin position="47"/>
        <end position="68"/>
    </location>
</feature>
<dbReference type="AlphaFoldDB" id="A0A0G0PPP2"/>
<feature type="transmembrane region" description="Helical" evidence="7">
    <location>
        <begin position="111"/>
        <end position="128"/>
    </location>
</feature>
<evidence type="ECO:0000256" key="1">
    <source>
        <dbReference type="ARBA" id="ARBA00004651"/>
    </source>
</evidence>
<keyword evidence="5 7" id="KW-1133">Transmembrane helix</keyword>
<dbReference type="EMBL" id="LBXL01000013">
    <property type="protein sequence ID" value="KKR30109.1"/>
    <property type="molecule type" value="Genomic_DNA"/>
</dbReference>
<dbReference type="Pfam" id="PF01569">
    <property type="entry name" value="PAP2"/>
    <property type="match status" value="1"/>
</dbReference>
<dbReference type="Proteomes" id="UP000034793">
    <property type="component" value="Unassembled WGS sequence"/>
</dbReference>
<evidence type="ECO:0000256" key="3">
    <source>
        <dbReference type="ARBA" id="ARBA00022692"/>
    </source>
</evidence>
<evidence type="ECO:0000259" key="8">
    <source>
        <dbReference type="SMART" id="SM00014"/>
    </source>
</evidence>
<evidence type="ECO:0000256" key="6">
    <source>
        <dbReference type="ARBA" id="ARBA00023136"/>
    </source>
</evidence>
<evidence type="ECO:0000256" key="4">
    <source>
        <dbReference type="ARBA" id="ARBA00022801"/>
    </source>
</evidence>
<keyword evidence="2" id="KW-1003">Cell membrane</keyword>
<evidence type="ECO:0000313" key="10">
    <source>
        <dbReference type="Proteomes" id="UP000034793"/>
    </source>
</evidence>
<proteinExistence type="predicted"/>
<dbReference type="SMART" id="SM00014">
    <property type="entry name" value="acidPPc"/>
    <property type="match status" value="1"/>
</dbReference>
<comment type="caution">
    <text evidence="9">The sequence shown here is derived from an EMBL/GenBank/DDBJ whole genome shotgun (WGS) entry which is preliminary data.</text>
</comment>
<dbReference type="InterPro" id="IPR000326">
    <property type="entry name" value="PAP2/HPO"/>
</dbReference>
<dbReference type="PANTHER" id="PTHR14969">
    <property type="entry name" value="SPHINGOSINE-1-PHOSPHATE PHOSPHOHYDROLASE"/>
    <property type="match status" value="1"/>
</dbReference>
<feature type="transmembrane region" description="Helical" evidence="7">
    <location>
        <begin position="134"/>
        <end position="152"/>
    </location>
</feature>
<dbReference type="InterPro" id="IPR036938">
    <property type="entry name" value="PAP2/HPO_sf"/>
</dbReference>
<dbReference type="Gene3D" id="1.20.144.10">
    <property type="entry name" value="Phosphatidic acid phosphatase type 2/haloperoxidase"/>
    <property type="match status" value="1"/>
</dbReference>
<evidence type="ECO:0000256" key="7">
    <source>
        <dbReference type="SAM" id="Phobius"/>
    </source>
</evidence>
<dbReference type="PANTHER" id="PTHR14969:SF62">
    <property type="entry name" value="DECAPRENYLPHOSPHORYL-5-PHOSPHORIBOSE PHOSPHATASE RV3807C-RELATED"/>
    <property type="match status" value="1"/>
</dbReference>
<feature type="domain" description="Phosphatidic acid phosphatase type 2/haloperoxidase" evidence="8">
    <location>
        <begin position="43"/>
        <end position="152"/>
    </location>
</feature>
<name>A0A0G0PPP2_9BACT</name>
<sequence length="164" mass="17866">MNPAVLSGQSSIFITFLASFLIWIMFGGLVVLWIIDGRFKKEQALHALFAALLAWVLSQMIKSLFPTIRPFQMYGTMPMTLLVPFDGAFPSGHTASAFGLAVSVWLHNKKIGILFVMGAILVGLGRILGNVHFFADVVGGSLIGVVSAYLVGRLHLYKLLGRNT</sequence>
<reference evidence="9 10" key="1">
    <citation type="journal article" date="2015" name="Nature">
        <title>rRNA introns, odd ribosomes, and small enigmatic genomes across a large radiation of phyla.</title>
        <authorList>
            <person name="Brown C.T."/>
            <person name="Hug L.A."/>
            <person name="Thomas B.C."/>
            <person name="Sharon I."/>
            <person name="Castelle C.J."/>
            <person name="Singh A."/>
            <person name="Wilkins M.J."/>
            <person name="Williams K.H."/>
            <person name="Banfield J.F."/>
        </authorList>
    </citation>
    <scope>NUCLEOTIDE SEQUENCE [LARGE SCALE GENOMIC DNA]</scope>
</reference>
<dbReference type="GO" id="GO:0005886">
    <property type="term" value="C:plasma membrane"/>
    <property type="evidence" value="ECO:0007669"/>
    <property type="project" value="UniProtKB-SubCell"/>
</dbReference>
<evidence type="ECO:0000256" key="2">
    <source>
        <dbReference type="ARBA" id="ARBA00022475"/>
    </source>
</evidence>
<keyword evidence="4" id="KW-0378">Hydrolase</keyword>
<comment type="subcellular location">
    <subcellularLocation>
        <location evidence="1">Cell membrane</location>
        <topology evidence="1">Multi-pass membrane protein</topology>
    </subcellularLocation>
</comment>
<keyword evidence="6 7" id="KW-0472">Membrane</keyword>